<organism evidence="8 9">
    <name type="scientific">Nitrospirillum iridis</name>
    <dbReference type="NCBI Taxonomy" id="765888"/>
    <lineage>
        <taxon>Bacteria</taxon>
        <taxon>Pseudomonadati</taxon>
        <taxon>Pseudomonadota</taxon>
        <taxon>Alphaproteobacteria</taxon>
        <taxon>Rhodospirillales</taxon>
        <taxon>Azospirillaceae</taxon>
        <taxon>Nitrospirillum</taxon>
    </lineage>
</organism>
<keyword evidence="3 6" id="KW-0812">Transmembrane</keyword>
<evidence type="ECO:0000256" key="5">
    <source>
        <dbReference type="ARBA" id="ARBA00023136"/>
    </source>
</evidence>
<evidence type="ECO:0000256" key="2">
    <source>
        <dbReference type="ARBA" id="ARBA00007362"/>
    </source>
</evidence>
<dbReference type="EMBL" id="JACIIZ010000002">
    <property type="protein sequence ID" value="MBB6250432.1"/>
    <property type="molecule type" value="Genomic_DNA"/>
</dbReference>
<feature type="transmembrane region" description="Helical" evidence="6">
    <location>
        <begin position="85"/>
        <end position="105"/>
    </location>
</feature>
<feature type="domain" description="EamA" evidence="7">
    <location>
        <begin position="170"/>
        <end position="299"/>
    </location>
</feature>
<gene>
    <name evidence="8" type="ORF">FHS74_000973</name>
</gene>
<feature type="transmembrane region" description="Helical" evidence="6">
    <location>
        <begin position="167"/>
        <end position="186"/>
    </location>
</feature>
<dbReference type="InterPro" id="IPR037185">
    <property type="entry name" value="EmrE-like"/>
</dbReference>
<keyword evidence="5 6" id="KW-0472">Membrane</keyword>
<feature type="domain" description="EamA" evidence="7">
    <location>
        <begin position="24"/>
        <end position="152"/>
    </location>
</feature>
<proteinExistence type="inferred from homology"/>
<dbReference type="Proteomes" id="UP000539175">
    <property type="component" value="Unassembled WGS sequence"/>
</dbReference>
<feature type="transmembrane region" description="Helical" evidence="6">
    <location>
        <begin position="22"/>
        <end position="41"/>
    </location>
</feature>
<feature type="transmembrane region" description="Helical" evidence="6">
    <location>
        <begin position="111"/>
        <end position="130"/>
    </location>
</feature>
<dbReference type="InterPro" id="IPR050638">
    <property type="entry name" value="AA-Vitamin_Transporters"/>
</dbReference>
<evidence type="ECO:0000259" key="7">
    <source>
        <dbReference type="Pfam" id="PF00892"/>
    </source>
</evidence>
<evidence type="ECO:0000256" key="4">
    <source>
        <dbReference type="ARBA" id="ARBA00022989"/>
    </source>
</evidence>
<comment type="caution">
    <text evidence="8">The sequence shown here is derived from an EMBL/GenBank/DDBJ whole genome shotgun (WGS) entry which is preliminary data.</text>
</comment>
<dbReference type="InterPro" id="IPR000620">
    <property type="entry name" value="EamA_dom"/>
</dbReference>
<dbReference type="PANTHER" id="PTHR32322">
    <property type="entry name" value="INNER MEMBRANE TRANSPORTER"/>
    <property type="match status" value="1"/>
</dbReference>
<evidence type="ECO:0000313" key="9">
    <source>
        <dbReference type="Proteomes" id="UP000539175"/>
    </source>
</evidence>
<evidence type="ECO:0000313" key="8">
    <source>
        <dbReference type="EMBL" id="MBB6250432.1"/>
    </source>
</evidence>
<dbReference type="Pfam" id="PF00892">
    <property type="entry name" value="EamA"/>
    <property type="match status" value="2"/>
</dbReference>
<dbReference type="AlphaFoldDB" id="A0A7X0AUM5"/>
<dbReference type="SUPFAM" id="SSF103481">
    <property type="entry name" value="Multidrug resistance efflux transporter EmrE"/>
    <property type="match status" value="2"/>
</dbReference>
<evidence type="ECO:0000256" key="1">
    <source>
        <dbReference type="ARBA" id="ARBA00004141"/>
    </source>
</evidence>
<dbReference type="GO" id="GO:0016020">
    <property type="term" value="C:membrane"/>
    <property type="evidence" value="ECO:0007669"/>
    <property type="project" value="UniProtKB-SubCell"/>
</dbReference>
<keyword evidence="4 6" id="KW-1133">Transmembrane helix</keyword>
<sequence length="310" mass="31681">MTDTTAAPATIAAPLSPARQPAAGFVYGLVGVIIFSGSLPVTKIGLSGLDASFLSLARAAIAGVIALGLLAALRPRRPTWRDIPALAVVAGGAVVGFPLLSALAMRSMPSTHAIVFSGLLPISTAVFGALRGGDRPRAAFWLFSCGGAVAIATYALAPAILAGGFRLAPGDGLMVLAVAVCGLAYAEGARLSRHLGGWPVICWALVLSLPLMAPLAWTTFPADWQAVPMPAWLALGYVTLFSMLIGFFFWYHGLGLGGTAAVGQIQLLQPFCSFGVAALLLGEPVGPAVLGTALVVVLCVAGARRAARRL</sequence>
<feature type="transmembrane region" description="Helical" evidence="6">
    <location>
        <begin position="198"/>
        <end position="217"/>
    </location>
</feature>
<comment type="similarity">
    <text evidence="2">Belongs to the EamA transporter family.</text>
</comment>
<protein>
    <submittedName>
        <fullName evidence="8">Drug/metabolite transporter (DMT)-like permease</fullName>
    </submittedName>
</protein>
<accession>A0A7X0AUM5</accession>
<feature type="transmembrane region" description="Helical" evidence="6">
    <location>
        <begin position="139"/>
        <end position="161"/>
    </location>
</feature>
<dbReference type="PANTHER" id="PTHR32322:SF2">
    <property type="entry name" value="EAMA DOMAIN-CONTAINING PROTEIN"/>
    <property type="match status" value="1"/>
</dbReference>
<evidence type="ECO:0000256" key="3">
    <source>
        <dbReference type="ARBA" id="ARBA00022692"/>
    </source>
</evidence>
<feature type="transmembrane region" description="Helical" evidence="6">
    <location>
        <begin position="229"/>
        <end position="251"/>
    </location>
</feature>
<evidence type="ECO:0000256" key="6">
    <source>
        <dbReference type="SAM" id="Phobius"/>
    </source>
</evidence>
<keyword evidence="9" id="KW-1185">Reference proteome</keyword>
<feature type="transmembrane region" description="Helical" evidence="6">
    <location>
        <begin position="263"/>
        <end position="282"/>
    </location>
</feature>
<dbReference type="RefSeq" id="WP_184797968.1">
    <property type="nucleotide sequence ID" value="NZ_JACIIZ010000002.1"/>
</dbReference>
<feature type="transmembrane region" description="Helical" evidence="6">
    <location>
        <begin position="53"/>
        <end position="73"/>
    </location>
</feature>
<reference evidence="8 9" key="1">
    <citation type="submission" date="2020-08" db="EMBL/GenBank/DDBJ databases">
        <title>Genomic Encyclopedia of Type Strains, Phase IV (KMG-IV): sequencing the most valuable type-strain genomes for metagenomic binning, comparative biology and taxonomic classification.</title>
        <authorList>
            <person name="Goeker M."/>
        </authorList>
    </citation>
    <scope>NUCLEOTIDE SEQUENCE [LARGE SCALE GENOMIC DNA]</scope>
    <source>
        <strain evidence="8 9">DSM 22198</strain>
    </source>
</reference>
<feature type="transmembrane region" description="Helical" evidence="6">
    <location>
        <begin position="288"/>
        <end position="307"/>
    </location>
</feature>
<comment type="subcellular location">
    <subcellularLocation>
        <location evidence="1">Membrane</location>
        <topology evidence="1">Multi-pass membrane protein</topology>
    </subcellularLocation>
</comment>
<name>A0A7X0AUM5_9PROT</name>